<dbReference type="PANTHER" id="PTHR40465:SF1">
    <property type="entry name" value="DUF6534 DOMAIN-CONTAINING PROTEIN"/>
    <property type="match status" value="1"/>
</dbReference>
<feature type="domain" description="DUF6534" evidence="2">
    <location>
        <begin position="204"/>
        <end position="291"/>
    </location>
</feature>
<keyword evidence="1" id="KW-0812">Transmembrane</keyword>
<sequence length="342" mass="38417">MHTIYTPSDDEIIQQPELDDFPLTQRYSLAVRGFYIIYAYPLLTRFPRAFPRLLGFAFNWGLIGALSLQVYIYYTTFKKDRAVFKALVYGTFLLDWVQTISATYDASQWFAFDWGQPDQLDLLHTSFLNVPLLTSLIGAIVQIFFGWRIWTISKSTAIFGSIILMALLQLAAAAVDAHYLMIAPRESYSSAALSKSVGIRLGTSAVVDILIAACMTFYLLKNRSEFAFHTNTVITKLIRITVETGIITATAAIAELVFFLSMHNNSLHQLSGVNLAKLYTNSLMMLFNNRAELQRDWDSVEATEVRLERTNVSARTQVDVESSAISVAVFQTTTVKSDYPGS</sequence>
<dbReference type="PANTHER" id="PTHR40465">
    <property type="entry name" value="CHROMOSOME 1, WHOLE GENOME SHOTGUN SEQUENCE"/>
    <property type="match status" value="1"/>
</dbReference>
<gene>
    <name evidence="3" type="ORF">VNI00_007206</name>
</gene>
<feature type="transmembrane region" description="Helical" evidence="1">
    <location>
        <begin position="124"/>
        <end position="145"/>
    </location>
</feature>
<comment type="caution">
    <text evidence="3">The sequence shown here is derived from an EMBL/GenBank/DDBJ whole genome shotgun (WGS) entry which is preliminary data.</text>
</comment>
<keyword evidence="1" id="KW-0472">Membrane</keyword>
<protein>
    <recommendedName>
        <fullName evidence="2">DUF6534 domain-containing protein</fullName>
    </recommendedName>
</protein>
<name>A0AAW0D496_9AGAR</name>
<feature type="transmembrane region" description="Helical" evidence="1">
    <location>
        <begin position="53"/>
        <end position="74"/>
    </location>
</feature>
<dbReference type="Proteomes" id="UP001383192">
    <property type="component" value="Unassembled WGS sequence"/>
</dbReference>
<evidence type="ECO:0000259" key="2">
    <source>
        <dbReference type="Pfam" id="PF20152"/>
    </source>
</evidence>
<feature type="transmembrane region" description="Helical" evidence="1">
    <location>
        <begin position="201"/>
        <end position="220"/>
    </location>
</feature>
<dbReference type="AlphaFoldDB" id="A0AAW0D496"/>
<keyword evidence="4" id="KW-1185">Reference proteome</keyword>
<proteinExistence type="predicted"/>
<evidence type="ECO:0000313" key="4">
    <source>
        <dbReference type="Proteomes" id="UP001383192"/>
    </source>
</evidence>
<reference evidence="3 4" key="1">
    <citation type="submission" date="2024-01" db="EMBL/GenBank/DDBJ databases">
        <title>A draft genome for a cacao thread blight-causing isolate of Paramarasmius palmivorus.</title>
        <authorList>
            <person name="Baruah I.K."/>
            <person name="Bukari Y."/>
            <person name="Amoako-Attah I."/>
            <person name="Meinhardt L.W."/>
            <person name="Bailey B.A."/>
            <person name="Cohen S.P."/>
        </authorList>
    </citation>
    <scope>NUCLEOTIDE SEQUENCE [LARGE SCALE GENOMIC DNA]</scope>
    <source>
        <strain evidence="3 4">GH-12</strain>
    </source>
</reference>
<dbReference type="InterPro" id="IPR045339">
    <property type="entry name" value="DUF6534"/>
</dbReference>
<accession>A0AAW0D496</accession>
<evidence type="ECO:0000313" key="3">
    <source>
        <dbReference type="EMBL" id="KAK7045803.1"/>
    </source>
</evidence>
<feature type="transmembrane region" description="Helical" evidence="1">
    <location>
        <begin position="157"/>
        <end position="181"/>
    </location>
</feature>
<dbReference type="EMBL" id="JAYKXP010000023">
    <property type="protein sequence ID" value="KAK7045803.1"/>
    <property type="molecule type" value="Genomic_DNA"/>
</dbReference>
<evidence type="ECO:0000256" key="1">
    <source>
        <dbReference type="SAM" id="Phobius"/>
    </source>
</evidence>
<feature type="transmembrane region" description="Helical" evidence="1">
    <location>
        <begin position="240"/>
        <end position="260"/>
    </location>
</feature>
<keyword evidence="1" id="KW-1133">Transmembrane helix</keyword>
<dbReference type="Pfam" id="PF20152">
    <property type="entry name" value="DUF6534"/>
    <property type="match status" value="1"/>
</dbReference>
<organism evidence="3 4">
    <name type="scientific">Paramarasmius palmivorus</name>
    <dbReference type="NCBI Taxonomy" id="297713"/>
    <lineage>
        <taxon>Eukaryota</taxon>
        <taxon>Fungi</taxon>
        <taxon>Dikarya</taxon>
        <taxon>Basidiomycota</taxon>
        <taxon>Agaricomycotina</taxon>
        <taxon>Agaricomycetes</taxon>
        <taxon>Agaricomycetidae</taxon>
        <taxon>Agaricales</taxon>
        <taxon>Marasmiineae</taxon>
        <taxon>Marasmiaceae</taxon>
        <taxon>Paramarasmius</taxon>
    </lineage>
</organism>